<dbReference type="AlphaFoldDB" id="X1UP21"/>
<accession>X1UP21</accession>
<organism evidence="1">
    <name type="scientific">marine sediment metagenome</name>
    <dbReference type="NCBI Taxonomy" id="412755"/>
    <lineage>
        <taxon>unclassified sequences</taxon>
        <taxon>metagenomes</taxon>
        <taxon>ecological metagenomes</taxon>
    </lineage>
</organism>
<name>X1UP21_9ZZZZ</name>
<gene>
    <name evidence="1" type="ORF">S12H4_46781</name>
</gene>
<sequence>MNSIMKFRVIGLITALFILSLPALCRAESPVIENVELFNFRDLTTPVTEFVIGDEATFTVRFTDPDIDCAYLTISEYFLIIPNPDPSSETTYWIMQDTVTDTINSFPDLDPVEISGPMGDWRIDFRIEDKAGNVSNIFEVFVTIYLLEIPEPIPDPIDDDDSGGGGGGGGCYLSICATCGADPHVREISIIGQ</sequence>
<protein>
    <submittedName>
        <fullName evidence="1">Uncharacterized protein</fullName>
    </submittedName>
</protein>
<comment type="caution">
    <text evidence="1">The sequence shown here is derived from an EMBL/GenBank/DDBJ whole genome shotgun (WGS) entry which is preliminary data.</text>
</comment>
<evidence type="ECO:0000313" key="1">
    <source>
        <dbReference type="EMBL" id="GAJ05347.1"/>
    </source>
</evidence>
<dbReference type="EMBL" id="BARW01029066">
    <property type="protein sequence ID" value="GAJ05347.1"/>
    <property type="molecule type" value="Genomic_DNA"/>
</dbReference>
<proteinExistence type="predicted"/>
<reference evidence="1" key="1">
    <citation type="journal article" date="2014" name="Front. Microbiol.">
        <title>High frequency of phylogenetically diverse reductive dehalogenase-homologous genes in deep subseafloor sedimentary metagenomes.</title>
        <authorList>
            <person name="Kawai M."/>
            <person name="Futagami T."/>
            <person name="Toyoda A."/>
            <person name="Takaki Y."/>
            <person name="Nishi S."/>
            <person name="Hori S."/>
            <person name="Arai W."/>
            <person name="Tsubouchi T."/>
            <person name="Morono Y."/>
            <person name="Uchiyama I."/>
            <person name="Ito T."/>
            <person name="Fujiyama A."/>
            <person name="Inagaki F."/>
            <person name="Takami H."/>
        </authorList>
    </citation>
    <scope>NUCLEOTIDE SEQUENCE</scope>
    <source>
        <strain evidence="1">Expedition CK06-06</strain>
    </source>
</reference>